<dbReference type="GO" id="GO:0004519">
    <property type="term" value="F:endonuclease activity"/>
    <property type="evidence" value="ECO:0007669"/>
    <property type="project" value="InterPro"/>
</dbReference>
<dbReference type="Gene3D" id="3.40.930.10">
    <property type="entry name" value="Mannitol-specific EII, Chain A"/>
    <property type="match status" value="1"/>
</dbReference>
<dbReference type="Proteomes" id="UP000004067">
    <property type="component" value="Unassembled WGS sequence"/>
</dbReference>
<evidence type="ECO:0000256" key="4">
    <source>
        <dbReference type="ARBA" id="ARBA00023163"/>
    </source>
</evidence>
<dbReference type="PROSITE" id="PS51094">
    <property type="entry name" value="PTS_EIIA_TYPE_2"/>
    <property type="match status" value="1"/>
</dbReference>
<reference evidence="9 10" key="1">
    <citation type="submission" date="2011-04" db="EMBL/GenBank/DDBJ databases">
        <authorList>
            <person name="Muzny D."/>
            <person name="Qin X."/>
            <person name="Deng J."/>
            <person name="Jiang H."/>
            <person name="Liu Y."/>
            <person name="Qu J."/>
            <person name="Song X.-Z."/>
            <person name="Zhang L."/>
            <person name="Thornton R."/>
            <person name="Coyle M."/>
            <person name="Francisco L."/>
            <person name="Jackson L."/>
            <person name="Javaid M."/>
            <person name="Korchina V."/>
            <person name="Kovar C."/>
            <person name="Mata R."/>
            <person name="Mathew T."/>
            <person name="Ngo R."/>
            <person name="Nguyen L."/>
            <person name="Nguyen N."/>
            <person name="Okwuonu G."/>
            <person name="Ongeri F."/>
            <person name="Pham C."/>
            <person name="Simmons D."/>
            <person name="Wilczek-Boney K."/>
            <person name="Hale W."/>
            <person name="Jakkamsetti A."/>
            <person name="Pham P."/>
            <person name="Ruth R."/>
            <person name="San Lucas F."/>
            <person name="Warren J."/>
            <person name="Zhang J."/>
            <person name="Zhao Z."/>
            <person name="Zhou C."/>
            <person name="Zhu D."/>
            <person name="Lee S."/>
            <person name="Bess C."/>
            <person name="Blankenburg K."/>
            <person name="Forbes L."/>
            <person name="Fu Q."/>
            <person name="Gubbala S."/>
            <person name="Hirani K."/>
            <person name="Jayaseelan J.C."/>
            <person name="Lara F."/>
            <person name="Munidasa M."/>
            <person name="Palculict T."/>
            <person name="Patil S."/>
            <person name="Pu L.-L."/>
            <person name="Saada N."/>
            <person name="Tang L."/>
            <person name="Weissenberger G."/>
            <person name="Zhu Y."/>
            <person name="Hemphill L."/>
            <person name="Shang Y."/>
            <person name="Youmans B."/>
            <person name="Ayvaz T."/>
            <person name="Ross M."/>
            <person name="Santibanez J."/>
            <person name="Aqrawi P."/>
            <person name="Gross S."/>
            <person name="Joshi V."/>
            <person name="Fowler G."/>
            <person name="Nazareth L."/>
            <person name="Reid J."/>
            <person name="Worley K."/>
            <person name="Petrosino J."/>
            <person name="Highlander S."/>
            <person name="Gibbs R."/>
        </authorList>
    </citation>
    <scope>NUCLEOTIDE SEQUENCE [LARGE SCALE GENOMIC DNA]</scope>
    <source>
        <strain evidence="9 10">DSM 2778</strain>
    </source>
</reference>
<evidence type="ECO:0000256" key="1">
    <source>
        <dbReference type="ARBA" id="ARBA00022679"/>
    </source>
</evidence>
<dbReference type="GO" id="GO:0008982">
    <property type="term" value="F:protein-N(PI)-phosphohistidine-sugar phosphotransferase activity"/>
    <property type="evidence" value="ECO:0007669"/>
    <property type="project" value="InterPro"/>
</dbReference>
<dbReference type="InterPro" id="IPR003501">
    <property type="entry name" value="PTS_EIIB_2/3"/>
</dbReference>
<dbReference type="RefSeq" id="WP_006306829.1">
    <property type="nucleotide sequence ID" value="NZ_GL892076.1"/>
</dbReference>
<dbReference type="Gene3D" id="3.40.50.2300">
    <property type="match status" value="1"/>
</dbReference>
<dbReference type="Pfam" id="PF08279">
    <property type="entry name" value="HTH_11"/>
    <property type="match status" value="1"/>
</dbReference>
<proteinExistence type="predicted"/>
<feature type="domain" description="PRD" evidence="8">
    <location>
        <begin position="192"/>
        <end position="303"/>
    </location>
</feature>
<evidence type="ECO:0000313" key="10">
    <source>
        <dbReference type="Proteomes" id="UP000004067"/>
    </source>
</evidence>
<protein>
    <submittedName>
        <fullName evidence="9">MtlR transcriptional regulator</fullName>
    </submittedName>
</protein>
<dbReference type="InterPro" id="IPR016152">
    <property type="entry name" value="PTrfase/Anion_transptr"/>
</dbReference>
<feature type="domain" description="DOD-type homing endonuclease" evidence="5">
    <location>
        <begin position="1"/>
        <end position="53"/>
    </location>
</feature>
<dbReference type="SUPFAM" id="SSF52794">
    <property type="entry name" value="PTS system IIB component-like"/>
    <property type="match status" value="1"/>
</dbReference>
<dbReference type="SUPFAM" id="SSF46785">
    <property type="entry name" value="Winged helix' DNA-binding domain"/>
    <property type="match status" value="1"/>
</dbReference>
<evidence type="ECO:0000259" key="5">
    <source>
        <dbReference type="PROSITE" id="PS50819"/>
    </source>
</evidence>
<dbReference type="Pfam" id="PF02302">
    <property type="entry name" value="PTS_IIB"/>
    <property type="match status" value="1"/>
</dbReference>
<gene>
    <name evidence="9" type="primary">mtlR</name>
    <name evidence="9" type="ORF">HMPREF9081_1825</name>
</gene>
<dbReference type="InterPro" id="IPR050661">
    <property type="entry name" value="BglG_antiterminators"/>
</dbReference>
<dbReference type="STRING" id="888060.HMPREF9081_1825"/>
<sequence length="687" mass="74776">MDMTTRMRAILSALLAADGYVPAERIGSEIGVSSRTVARELHGLEMALMPYGITLLRRTGAGVMLAGDPEDLRRLRKHLASDGNTHRELSPDQRRSILTTRLLMADEPLKLFTLARLLNVTDSTVSHDLDRLQPHLAEQRIALVRRPGLGVYVEGAERDIRSALVRMIHDHVDETELLALVGDDGGEGAAHAADRALLGLVDGVQIRMIDDAVAEETRGRHIPDTARVGLVVHLALAVRRLQQRDTIAMDAETLEELRGTEEFAAARVIAERLGAAFELAVPEAEIGYITMHLLGARGMALPAGAGRVDNFRLVQIAQSIMRLASEKSGAPLLRSRTLLSGLVNHLAPALHRLKLRMDIRNPLLAQMEAEHPELMEIARYATRMMEEEVGAPLPADEIAYIAIHIGAALTEAGGDRSIVRVLVACPTGLGTSRLLASRIRRAYERIRVVGELSSLALTAHEITQRSADFVVSTVPLPPLPVPVVVASAFLTASDRARIDAVLAACAPHMVTESAEKPHFTKAMAAIHRLSGVIHDLLVGFRLQGDVRVQTLPQLAEAAARLLIPEEPSAAAFAAALVRREKIAPTWIAPQMLLLHAASTALDEARFGVLHLAEPLPYGEDAVHTALVMHASLGGDETEKQILGTVSAHMAEHPSFTDILAQGGADEMRRELEYVFEEHFRERLEQLL</sequence>
<dbReference type="Pfam" id="PF00359">
    <property type="entry name" value="PTS_EIIA_2"/>
    <property type="match status" value="1"/>
</dbReference>
<dbReference type="eggNOG" id="COG1762">
    <property type="taxonomic scope" value="Bacteria"/>
</dbReference>
<dbReference type="PANTHER" id="PTHR30185:SF18">
    <property type="entry name" value="TRANSCRIPTIONAL REGULATOR MTLR"/>
    <property type="match status" value="1"/>
</dbReference>
<dbReference type="AlphaFoldDB" id="F5RNI9"/>
<dbReference type="SUPFAM" id="SSF63520">
    <property type="entry name" value="PTS-regulatory domain, PRD"/>
    <property type="match status" value="2"/>
</dbReference>
<dbReference type="PROSITE" id="PS51372">
    <property type="entry name" value="PRD_2"/>
    <property type="match status" value="2"/>
</dbReference>
<evidence type="ECO:0000256" key="3">
    <source>
        <dbReference type="ARBA" id="ARBA00023015"/>
    </source>
</evidence>
<dbReference type="InterPro" id="IPR036095">
    <property type="entry name" value="PTS_EIIB-like_sf"/>
</dbReference>
<evidence type="ECO:0000259" key="6">
    <source>
        <dbReference type="PROSITE" id="PS51094"/>
    </source>
</evidence>
<dbReference type="InterPro" id="IPR011608">
    <property type="entry name" value="PRD"/>
</dbReference>
<dbReference type="InterPro" id="IPR036634">
    <property type="entry name" value="PRD_sf"/>
</dbReference>
<dbReference type="PROSITE" id="PS50819">
    <property type="entry name" value="INTEIN_ENDONUCLEASE"/>
    <property type="match status" value="1"/>
</dbReference>
<dbReference type="SUPFAM" id="SSF55804">
    <property type="entry name" value="Phoshotransferase/anion transport protein"/>
    <property type="match status" value="1"/>
</dbReference>
<keyword evidence="2" id="KW-0677">Repeat</keyword>
<comment type="caution">
    <text evidence="9">The sequence shown here is derived from an EMBL/GenBank/DDBJ whole genome shotgun (WGS) entry which is preliminary data.</text>
</comment>
<dbReference type="InterPro" id="IPR036390">
    <property type="entry name" value="WH_DNA-bd_sf"/>
</dbReference>
<name>F5RNI9_9FIRM</name>
<dbReference type="InterPro" id="IPR013011">
    <property type="entry name" value="PTS_EIIB_2"/>
</dbReference>
<evidence type="ECO:0000256" key="2">
    <source>
        <dbReference type="ARBA" id="ARBA00022737"/>
    </source>
</evidence>
<dbReference type="InterPro" id="IPR004042">
    <property type="entry name" value="Intein_endonuc_central"/>
</dbReference>
<dbReference type="InterPro" id="IPR013196">
    <property type="entry name" value="HTH_11"/>
</dbReference>
<keyword evidence="1" id="KW-0808">Transferase</keyword>
<organism evidence="9 10">
    <name type="scientific">Centipeda periodontii DSM 2778</name>
    <dbReference type="NCBI Taxonomy" id="888060"/>
    <lineage>
        <taxon>Bacteria</taxon>
        <taxon>Bacillati</taxon>
        <taxon>Bacillota</taxon>
        <taxon>Negativicutes</taxon>
        <taxon>Selenomonadales</taxon>
        <taxon>Selenomonadaceae</taxon>
        <taxon>Centipeda</taxon>
    </lineage>
</organism>
<keyword evidence="4" id="KW-0804">Transcription</keyword>
<keyword evidence="3" id="KW-0805">Transcription regulation</keyword>
<dbReference type="HOGENOM" id="CLU_013442_2_0_9"/>
<feature type="domain" description="PRD" evidence="8">
    <location>
        <begin position="308"/>
        <end position="415"/>
    </location>
</feature>
<evidence type="ECO:0000259" key="7">
    <source>
        <dbReference type="PROSITE" id="PS51099"/>
    </source>
</evidence>
<dbReference type="Pfam" id="PF00874">
    <property type="entry name" value="PRD"/>
    <property type="match status" value="2"/>
</dbReference>
<dbReference type="Gene3D" id="1.10.1790.10">
    <property type="entry name" value="PRD domain"/>
    <property type="match status" value="2"/>
</dbReference>
<dbReference type="PROSITE" id="PS51099">
    <property type="entry name" value="PTS_EIIB_TYPE_2"/>
    <property type="match status" value="1"/>
</dbReference>
<keyword evidence="10" id="KW-1185">Reference proteome</keyword>
<evidence type="ECO:0000313" key="9">
    <source>
        <dbReference type="EMBL" id="EGK58958.1"/>
    </source>
</evidence>
<dbReference type="eggNOG" id="COG3711">
    <property type="taxonomic scope" value="Bacteria"/>
</dbReference>
<accession>F5RNI9</accession>
<evidence type="ECO:0000259" key="8">
    <source>
        <dbReference type="PROSITE" id="PS51372"/>
    </source>
</evidence>
<feature type="domain" description="PTS EIIA type-2" evidence="6">
    <location>
        <begin position="535"/>
        <end position="674"/>
    </location>
</feature>
<feature type="domain" description="PTS EIIB type-2" evidence="7">
    <location>
        <begin position="419"/>
        <end position="510"/>
    </location>
</feature>
<dbReference type="EMBL" id="AFHQ01000042">
    <property type="protein sequence ID" value="EGK58958.1"/>
    <property type="molecule type" value="Genomic_DNA"/>
</dbReference>
<dbReference type="GO" id="GO:0009401">
    <property type="term" value="P:phosphoenolpyruvate-dependent sugar phosphotransferase system"/>
    <property type="evidence" value="ECO:0007669"/>
    <property type="project" value="InterPro"/>
</dbReference>
<dbReference type="CDD" id="cd05568">
    <property type="entry name" value="PTS_IIB_bgl_like"/>
    <property type="match status" value="1"/>
</dbReference>
<dbReference type="GO" id="GO:0006355">
    <property type="term" value="P:regulation of DNA-templated transcription"/>
    <property type="evidence" value="ECO:0007669"/>
    <property type="project" value="InterPro"/>
</dbReference>
<dbReference type="InterPro" id="IPR002178">
    <property type="entry name" value="PTS_EIIA_type-2_dom"/>
</dbReference>
<dbReference type="OrthoDB" id="3175596at2"/>
<dbReference type="PANTHER" id="PTHR30185">
    <property type="entry name" value="CRYPTIC BETA-GLUCOSIDE BGL OPERON ANTITERMINATOR"/>
    <property type="match status" value="1"/>
</dbReference>